<protein>
    <submittedName>
        <fullName evidence="1">Uncharacterized protein</fullName>
    </submittedName>
</protein>
<dbReference type="EMBL" id="KI925465">
    <property type="protein sequence ID" value="ETW75726.1"/>
    <property type="molecule type" value="Genomic_DNA"/>
</dbReference>
<dbReference type="GeneID" id="20666631"/>
<dbReference type="HOGENOM" id="CLU_1120289_0_0_1"/>
<keyword evidence="2" id="KW-1185">Reference proteome</keyword>
<accession>W4JS67</accession>
<dbReference type="RefSeq" id="XP_009551987.1">
    <property type="nucleotide sequence ID" value="XM_009553692.1"/>
</dbReference>
<dbReference type="KEGG" id="hir:HETIRDRAFT_119106"/>
<gene>
    <name evidence="1" type="ORF">HETIRDRAFT_119106</name>
</gene>
<proteinExistence type="predicted"/>
<organism evidence="1 2">
    <name type="scientific">Heterobasidion irregulare (strain TC 32-1)</name>
    <dbReference type="NCBI Taxonomy" id="747525"/>
    <lineage>
        <taxon>Eukaryota</taxon>
        <taxon>Fungi</taxon>
        <taxon>Dikarya</taxon>
        <taxon>Basidiomycota</taxon>
        <taxon>Agaricomycotina</taxon>
        <taxon>Agaricomycetes</taxon>
        <taxon>Russulales</taxon>
        <taxon>Bondarzewiaceae</taxon>
        <taxon>Heterobasidion</taxon>
        <taxon>Heterobasidion annosum species complex</taxon>
    </lineage>
</organism>
<evidence type="ECO:0000313" key="1">
    <source>
        <dbReference type="EMBL" id="ETW75726.1"/>
    </source>
</evidence>
<reference evidence="1 2" key="1">
    <citation type="journal article" date="2012" name="New Phytol.">
        <title>Insight into trade-off between wood decay and parasitism from the genome of a fungal forest pathogen.</title>
        <authorList>
            <person name="Olson A."/>
            <person name="Aerts A."/>
            <person name="Asiegbu F."/>
            <person name="Belbahri L."/>
            <person name="Bouzid O."/>
            <person name="Broberg A."/>
            <person name="Canback B."/>
            <person name="Coutinho P.M."/>
            <person name="Cullen D."/>
            <person name="Dalman K."/>
            <person name="Deflorio G."/>
            <person name="van Diepen L.T."/>
            <person name="Dunand C."/>
            <person name="Duplessis S."/>
            <person name="Durling M."/>
            <person name="Gonthier P."/>
            <person name="Grimwood J."/>
            <person name="Fossdal C.G."/>
            <person name="Hansson D."/>
            <person name="Henrissat B."/>
            <person name="Hietala A."/>
            <person name="Himmelstrand K."/>
            <person name="Hoffmeister D."/>
            <person name="Hogberg N."/>
            <person name="James T.Y."/>
            <person name="Karlsson M."/>
            <person name="Kohler A."/>
            <person name="Kues U."/>
            <person name="Lee Y.H."/>
            <person name="Lin Y.C."/>
            <person name="Lind M."/>
            <person name="Lindquist E."/>
            <person name="Lombard V."/>
            <person name="Lucas S."/>
            <person name="Lunden K."/>
            <person name="Morin E."/>
            <person name="Murat C."/>
            <person name="Park J."/>
            <person name="Raffaello T."/>
            <person name="Rouze P."/>
            <person name="Salamov A."/>
            <person name="Schmutz J."/>
            <person name="Solheim H."/>
            <person name="Stahlberg J."/>
            <person name="Velez H."/>
            <person name="de Vries R.P."/>
            <person name="Wiebenga A."/>
            <person name="Woodward S."/>
            <person name="Yakovlev I."/>
            <person name="Garbelotto M."/>
            <person name="Martin F."/>
            <person name="Grigoriev I.V."/>
            <person name="Stenlid J."/>
        </authorList>
    </citation>
    <scope>NUCLEOTIDE SEQUENCE [LARGE SCALE GENOMIC DNA]</scope>
    <source>
        <strain evidence="1 2">TC 32-1</strain>
    </source>
</reference>
<evidence type="ECO:0000313" key="2">
    <source>
        <dbReference type="Proteomes" id="UP000030671"/>
    </source>
</evidence>
<name>W4JS67_HETIT</name>
<dbReference type="AlphaFoldDB" id="W4JS67"/>
<dbReference type="InParanoid" id="W4JS67"/>
<sequence>MPPQRIAEARAVWVGIGIGVSSSTPHEDGWQKIEAGLGLGGSNVYLALFTHVTASRSGSDLRRRVCERTAAYTRAVGRPFENADEVAVPGSAHWTSSDQVHACEERHVASVALFAKEDALSLCDGLSDDVGLKSENDRTTSMPDSIARSAGATWSTQLDARAVGGRLSQANAARNQRLRVSQVGPDGPRHSLMYLVSALSGATILRYLEVQARSLTPQAFLLRKFLVCIWDWLFAALGRSPPPGAHSR</sequence>
<dbReference type="Proteomes" id="UP000030671">
    <property type="component" value="Unassembled WGS sequence"/>
</dbReference>